<dbReference type="Proteomes" id="UP000007843">
    <property type="component" value="Chromosome"/>
</dbReference>
<gene>
    <name evidence="5" type="ordered locus">KOX_03340</name>
</gene>
<dbReference type="AlphaFoldDB" id="A0A0H3H4A9"/>
<accession>A0A0H3H4A9</accession>
<keyword evidence="2" id="KW-0238">DNA-binding</keyword>
<evidence type="ECO:0000313" key="6">
    <source>
        <dbReference type="Proteomes" id="UP000007843"/>
    </source>
</evidence>
<keyword evidence="1" id="KW-0805">Transcription regulation</keyword>
<sequence length="288" mass="33107">MSDESPVFEKIPVGAGELFTLRVDNINDFNGINVVPHFHMMDELMWFRESEGSYSIGDEKFTIKNNTLIFVPALLIHEMTLPAAASHKRYLMQFEKEWLEGYDLSLPAAHCGAVAYLSGEEAERLELLLSWCGEFSDFTDSLFRSLMQSVLLHAFNSLKDSVPITERTNHRYLSELIELLQSIDENENFEMTTEEAARRCRWSKSWFSRTFKSAFGISFKKFMLLRKLNIAINLLTNTDLKISDISQSAGFTDSAYFCLKFKEMMNDTPLAFRHKVRSTDAVGRQAEK</sequence>
<protein>
    <submittedName>
        <fullName evidence="5">AraC family transcriptional regulator</fullName>
    </submittedName>
</protein>
<dbReference type="GO" id="GO:0043565">
    <property type="term" value="F:sequence-specific DNA binding"/>
    <property type="evidence" value="ECO:0007669"/>
    <property type="project" value="InterPro"/>
</dbReference>
<dbReference type="GO" id="GO:0003700">
    <property type="term" value="F:DNA-binding transcription factor activity"/>
    <property type="evidence" value="ECO:0007669"/>
    <property type="project" value="InterPro"/>
</dbReference>
<evidence type="ECO:0000256" key="3">
    <source>
        <dbReference type="ARBA" id="ARBA00023163"/>
    </source>
</evidence>
<dbReference type="InterPro" id="IPR018060">
    <property type="entry name" value="HTH_AraC"/>
</dbReference>
<evidence type="ECO:0000256" key="1">
    <source>
        <dbReference type="ARBA" id="ARBA00023015"/>
    </source>
</evidence>
<dbReference type="RefSeq" id="WP_014226929.1">
    <property type="nucleotide sequence ID" value="NC_016612.1"/>
</dbReference>
<proteinExistence type="predicted"/>
<dbReference type="Gene3D" id="1.10.10.60">
    <property type="entry name" value="Homeodomain-like"/>
    <property type="match status" value="1"/>
</dbReference>
<dbReference type="SUPFAM" id="SSF46689">
    <property type="entry name" value="Homeodomain-like"/>
    <property type="match status" value="1"/>
</dbReference>
<keyword evidence="3" id="KW-0804">Transcription</keyword>
<dbReference type="PROSITE" id="PS00041">
    <property type="entry name" value="HTH_ARAC_FAMILY_1"/>
    <property type="match status" value="1"/>
</dbReference>
<dbReference type="InterPro" id="IPR009057">
    <property type="entry name" value="Homeodomain-like_sf"/>
</dbReference>
<reference evidence="5 6" key="1">
    <citation type="journal article" date="2012" name="J. Bacteriol.">
        <title>Complete genome sequence of Klebsiella oxytoca KCTC 1686, used in production of 2,3-butanediol.</title>
        <authorList>
            <person name="Shin S.H."/>
            <person name="Kim S."/>
            <person name="Kim J.Y."/>
            <person name="Lee S."/>
            <person name="Um Y."/>
            <person name="Oh M.K."/>
            <person name="Kim Y.R."/>
            <person name="Lee J."/>
            <person name="Yang K.S."/>
        </authorList>
    </citation>
    <scope>NUCLEOTIDE SEQUENCE [LARGE SCALE GENOMIC DNA]</scope>
    <source>
        <strain evidence="6">ATCC 8724 / DSM 4798 / JCM 20051 / NBRC 3318 / NRRL B-199 / KCTC 1686</strain>
    </source>
</reference>
<feature type="domain" description="HTH araC/xylS-type" evidence="4">
    <location>
        <begin position="177"/>
        <end position="275"/>
    </location>
</feature>
<dbReference type="PROSITE" id="PS01124">
    <property type="entry name" value="HTH_ARAC_FAMILY_2"/>
    <property type="match status" value="1"/>
</dbReference>
<organism evidence="5 6">
    <name type="scientific">Klebsiella michiganensis (strain ATCC 8724 / DSM 4798 / JCM 20051 / NBRC 3318 / NRRL B-199 / KCTC 1686 / BUCSAV 143 / CCM 1901)</name>
    <dbReference type="NCBI Taxonomy" id="1006551"/>
    <lineage>
        <taxon>Bacteria</taxon>
        <taxon>Pseudomonadati</taxon>
        <taxon>Pseudomonadota</taxon>
        <taxon>Gammaproteobacteria</taxon>
        <taxon>Enterobacterales</taxon>
        <taxon>Enterobacteriaceae</taxon>
        <taxon>Klebsiella/Raoultella group</taxon>
        <taxon>Klebsiella</taxon>
    </lineage>
</organism>
<dbReference type="PANTHER" id="PTHR43280:SF10">
    <property type="entry name" value="REGULATORY PROTEIN POCR"/>
    <property type="match status" value="1"/>
</dbReference>
<dbReference type="InterPro" id="IPR018062">
    <property type="entry name" value="HTH_AraC-typ_CS"/>
</dbReference>
<evidence type="ECO:0000313" key="5">
    <source>
        <dbReference type="EMBL" id="AEX02407.1"/>
    </source>
</evidence>
<dbReference type="HOGENOM" id="CLU_000445_88_8_6"/>
<dbReference type="PANTHER" id="PTHR43280">
    <property type="entry name" value="ARAC-FAMILY TRANSCRIPTIONAL REGULATOR"/>
    <property type="match status" value="1"/>
</dbReference>
<name>A0A0H3H4A9_KLEM8</name>
<dbReference type="SMART" id="SM00342">
    <property type="entry name" value="HTH_ARAC"/>
    <property type="match status" value="1"/>
</dbReference>
<dbReference type="PATRIC" id="fig|1006551.4.peg.666"/>
<dbReference type="Pfam" id="PF12833">
    <property type="entry name" value="HTH_18"/>
    <property type="match status" value="1"/>
</dbReference>
<evidence type="ECO:0000259" key="4">
    <source>
        <dbReference type="PROSITE" id="PS01124"/>
    </source>
</evidence>
<dbReference type="KEGG" id="kox:KOX_03340"/>
<evidence type="ECO:0000256" key="2">
    <source>
        <dbReference type="ARBA" id="ARBA00023125"/>
    </source>
</evidence>
<dbReference type="EMBL" id="CP003218">
    <property type="protein sequence ID" value="AEX02407.1"/>
    <property type="molecule type" value="Genomic_DNA"/>
</dbReference>